<proteinExistence type="inferred from homology"/>
<reference evidence="10" key="1">
    <citation type="submission" date="2016-05" db="EMBL/GenBank/DDBJ databases">
        <title>Comparative genomics of biotechnologically important yeasts.</title>
        <authorList>
            <consortium name="DOE Joint Genome Institute"/>
            <person name="Riley R."/>
            <person name="Haridas S."/>
            <person name="Wolfe K.H."/>
            <person name="Lopes M.R."/>
            <person name="Hittinger C.T."/>
            <person name="Goker M."/>
            <person name="Salamov A."/>
            <person name="Wisecaver J."/>
            <person name="Long T.M."/>
            <person name="Aerts A.L."/>
            <person name="Barry K."/>
            <person name="Choi C."/>
            <person name="Clum A."/>
            <person name="Coughlan A.Y."/>
            <person name="Deshpande S."/>
            <person name="Douglass A.P."/>
            <person name="Hanson S.J."/>
            <person name="Klenk H.-P."/>
            <person name="Labutti K."/>
            <person name="Lapidus A."/>
            <person name="Lindquist E."/>
            <person name="Lipzen A."/>
            <person name="Meier-Kolthoff J.P."/>
            <person name="Ohm R.A."/>
            <person name="Otillar R.P."/>
            <person name="Pangilinan J."/>
            <person name="Peng Y."/>
            <person name="Rokas A."/>
            <person name="Rosa C.A."/>
            <person name="Scheuner C."/>
            <person name="Sibirny A.A."/>
            <person name="Slot J.C."/>
            <person name="Stielow J.B."/>
            <person name="Sun H."/>
            <person name="Kurtzman C.P."/>
            <person name="Blackwell M."/>
            <person name="Grigoriev I.V."/>
            <person name="Jeffries T.W."/>
        </authorList>
    </citation>
    <scope>NUCLEOTIDE SEQUENCE [LARGE SCALE GENOMIC DNA]</scope>
    <source>
        <strain evidence="10">DSM 1968</strain>
    </source>
</reference>
<evidence type="ECO:0000256" key="1">
    <source>
        <dbReference type="ARBA" id="ARBA00008645"/>
    </source>
</evidence>
<evidence type="ECO:0000259" key="8">
    <source>
        <dbReference type="Pfam" id="PF12697"/>
    </source>
</evidence>
<accession>A0A1D2VFR9</accession>
<comment type="catalytic activity">
    <reaction evidence="6">
        <text>[phosphatase 2A protein]-C-terminal L-leucine methyl ester + H2O = [phosphatase 2A protein]-C-terminal L-leucine + methanol + H(+)</text>
        <dbReference type="Rhea" id="RHEA:48548"/>
        <dbReference type="Rhea" id="RHEA-COMP:12134"/>
        <dbReference type="Rhea" id="RHEA-COMP:12135"/>
        <dbReference type="ChEBI" id="CHEBI:15377"/>
        <dbReference type="ChEBI" id="CHEBI:15378"/>
        <dbReference type="ChEBI" id="CHEBI:17790"/>
        <dbReference type="ChEBI" id="CHEBI:90516"/>
        <dbReference type="ChEBI" id="CHEBI:90517"/>
        <dbReference type="EC" id="3.1.1.89"/>
    </reaction>
</comment>
<keyword evidence="5" id="KW-0378">Hydrolase</keyword>
<evidence type="ECO:0000256" key="7">
    <source>
        <dbReference type="SAM" id="MobiDB-lite"/>
    </source>
</evidence>
<dbReference type="STRING" id="1344418.A0A1D2VFR9"/>
<dbReference type="Gene3D" id="3.40.50.1820">
    <property type="entry name" value="alpha/beta hydrolase"/>
    <property type="match status" value="1"/>
</dbReference>
<dbReference type="FunCoup" id="A0A1D2VFR9">
    <property type="interactions" value="845"/>
</dbReference>
<dbReference type="OrthoDB" id="194865at2759"/>
<comment type="similarity">
    <text evidence="1">Belongs to the AB hydrolase superfamily.</text>
</comment>
<dbReference type="SUPFAM" id="SSF53474">
    <property type="entry name" value="alpha/beta-Hydrolases"/>
    <property type="match status" value="2"/>
</dbReference>
<keyword evidence="10" id="KW-1185">Reference proteome</keyword>
<evidence type="ECO:0000256" key="5">
    <source>
        <dbReference type="ARBA" id="ARBA00022801"/>
    </source>
</evidence>
<dbReference type="AlphaFoldDB" id="A0A1D2VFR9"/>
<name>A0A1D2VFR9_9ASCO</name>
<evidence type="ECO:0000313" key="9">
    <source>
        <dbReference type="EMBL" id="ODV60363.1"/>
    </source>
</evidence>
<dbReference type="PANTHER" id="PTHR14189">
    <property type="entry name" value="PROTEIN PHOSPHATASE METHYLESTERASE-1 RELATED"/>
    <property type="match status" value="1"/>
</dbReference>
<sequence>MSEFQRKIFQRKLLEAEMALGFNMNEGLEEDDDEADQESNQNTHPRIKHQNINKELDVSGNGNSQLNKKEGHSFSPPFAKDASFPSTTSSPLIKSSLSQNNNTINFQLMQLSKHKNLNKSISKNTNQMLKLNLNSNFDAKCWSEFFERNEVFTDPSNNNEFQTYYTPPQNRKSPLFIFHHGAGSSGLTFAMLCKQIKQNMIHDNNLSIKNNNGLENDKTVKKDSSIDKNHVNSNTDINGNVNDPVAGFFSFDARGHGDTKVIDNNYSLTSFITDFIFIFKTLISKEPLFKNLLFDIENDTFENSDYPPIILVGHSFGGSVLTKSLTNIELQPFTKNNIIKGLVMFDIVEDTAVKALSGMTHFLKRRPKGFNTVKGCIDWHLKSNLLHNKQSALISIPALIKESLITTSINTSHLSAMDAMNLLKQQSKNSVFDNQNTNFKYVWKSDLLKTEPFWGDWFKNLSNDFVSAPVQSKLLILAGNDSLDKNLMIGQMQGKFQLIVFLESGHFLHEDLPNKTALSLIDFWKRNFNNPKLKIPVLWGKMRS</sequence>
<feature type="region of interest" description="Disordered" evidence="7">
    <location>
        <begin position="29"/>
        <end position="96"/>
    </location>
</feature>
<dbReference type="GeneID" id="30967072"/>
<feature type="compositionally biased region" description="Polar residues" evidence="7">
    <location>
        <begin position="84"/>
        <end position="96"/>
    </location>
</feature>
<keyword evidence="4" id="KW-0719">Serine esterase</keyword>
<gene>
    <name evidence="9" type="ORF">ASCRUDRAFT_76361</name>
</gene>
<dbReference type="EC" id="3.1.1.89" evidence="2"/>
<evidence type="ECO:0000256" key="6">
    <source>
        <dbReference type="ARBA" id="ARBA00049203"/>
    </source>
</evidence>
<dbReference type="InterPro" id="IPR029058">
    <property type="entry name" value="AB_hydrolase_fold"/>
</dbReference>
<dbReference type="Proteomes" id="UP000095038">
    <property type="component" value="Unassembled WGS sequence"/>
</dbReference>
<dbReference type="InterPro" id="IPR000073">
    <property type="entry name" value="AB_hydrolase_1"/>
</dbReference>
<dbReference type="EMBL" id="KV454482">
    <property type="protein sequence ID" value="ODV60363.1"/>
    <property type="molecule type" value="Genomic_DNA"/>
</dbReference>
<protein>
    <recommendedName>
        <fullName evidence="3">Protein phosphatase methylesterase 1</fullName>
        <ecNumber evidence="2">3.1.1.89</ecNumber>
    </recommendedName>
</protein>
<dbReference type="Pfam" id="PF12697">
    <property type="entry name" value="Abhydrolase_6"/>
    <property type="match status" value="1"/>
</dbReference>
<dbReference type="InParanoid" id="A0A1D2VFR9"/>
<dbReference type="InterPro" id="IPR016812">
    <property type="entry name" value="PPase_methylesterase_euk"/>
</dbReference>
<dbReference type="RefSeq" id="XP_020046670.1">
    <property type="nucleotide sequence ID" value="XM_020193436.1"/>
</dbReference>
<dbReference type="PANTHER" id="PTHR14189:SF0">
    <property type="entry name" value="PROTEIN PHOSPHATASE METHYLESTERASE 1"/>
    <property type="match status" value="1"/>
</dbReference>
<evidence type="ECO:0000256" key="3">
    <source>
        <dbReference type="ARBA" id="ARBA00020672"/>
    </source>
</evidence>
<evidence type="ECO:0000313" key="10">
    <source>
        <dbReference type="Proteomes" id="UP000095038"/>
    </source>
</evidence>
<dbReference type="GO" id="GO:0051723">
    <property type="term" value="F:protein methylesterase activity"/>
    <property type="evidence" value="ECO:0007669"/>
    <property type="project" value="UniProtKB-EC"/>
</dbReference>
<evidence type="ECO:0000256" key="2">
    <source>
        <dbReference type="ARBA" id="ARBA00013111"/>
    </source>
</evidence>
<organism evidence="9 10">
    <name type="scientific">Ascoidea rubescens DSM 1968</name>
    <dbReference type="NCBI Taxonomy" id="1344418"/>
    <lineage>
        <taxon>Eukaryota</taxon>
        <taxon>Fungi</taxon>
        <taxon>Dikarya</taxon>
        <taxon>Ascomycota</taxon>
        <taxon>Saccharomycotina</taxon>
        <taxon>Saccharomycetes</taxon>
        <taxon>Ascoideaceae</taxon>
        <taxon>Ascoidea</taxon>
    </lineage>
</organism>
<evidence type="ECO:0000256" key="4">
    <source>
        <dbReference type="ARBA" id="ARBA00022487"/>
    </source>
</evidence>
<feature type="domain" description="AB hydrolase-1" evidence="8">
    <location>
        <begin position="247"/>
        <end position="513"/>
    </location>
</feature>